<evidence type="ECO:0000313" key="2">
    <source>
        <dbReference type="EMBL" id="KGO97881.1"/>
    </source>
</evidence>
<protein>
    <recommendedName>
        <fullName evidence="4">Flagellar FliJ protein</fullName>
    </recommendedName>
</protein>
<dbReference type="STRING" id="1385515.GCA_000423325_00678"/>
<accession>A0A0A0M9T0</accession>
<evidence type="ECO:0008006" key="4">
    <source>
        <dbReference type="Google" id="ProtNLM"/>
    </source>
</evidence>
<dbReference type="Proteomes" id="UP000030003">
    <property type="component" value="Unassembled WGS sequence"/>
</dbReference>
<dbReference type="Gene3D" id="1.10.287.1700">
    <property type="match status" value="1"/>
</dbReference>
<dbReference type="InterPro" id="IPR053716">
    <property type="entry name" value="Flag_assembly_chemotaxis_eff"/>
</dbReference>
<name>A0A0A0M9T0_9GAMM</name>
<evidence type="ECO:0000313" key="3">
    <source>
        <dbReference type="Proteomes" id="UP000030003"/>
    </source>
</evidence>
<reference evidence="2 3" key="1">
    <citation type="submission" date="2013-08" db="EMBL/GenBank/DDBJ databases">
        <title>Genomic analysis of Lysobacter defluvii.</title>
        <authorList>
            <person name="Wang Q."/>
            <person name="Wang G."/>
        </authorList>
    </citation>
    <scope>NUCLEOTIDE SEQUENCE [LARGE SCALE GENOMIC DNA]</scope>
    <source>
        <strain evidence="2 3">IMMIB APB-9</strain>
    </source>
</reference>
<keyword evidence="1" id="KW-0175">Coiled coil</keyword>
<comment type="caution">
    <text evidence="2">The sequence shown here is derived from an EMBL/GenBank/DDBJ whole genome shotgun (WGS) entry which is preliminary data.</text>
</comment>
<organism evidence="2 3">
    <name type="scientific">Lysobacter defluvii IMMIB APB-9 = DSM 18482</name>
    <dbReference type="NCBI Taxonomy" id="1385515"/>
    <lineage>
        <taxon>Bacteria</taxon>
        <taxon>Pseudomonadati</taxon>
        <taxon>Pseudomonadota</taxon>
        <taxon>Gammaproteobacteria</taxon>
        <taxon>Lysobacterales</taxon>
        <taxon>Lysobacteraceae</taxon>
        <taxon>Novilysobacter</taxon>
    </lineage>
</organism>
<evidence type="ECO:0000256" key="1">
    <source>
        <dbReference type="SAM" id="Coils"/>
    </source>
</evidence>
<dbReference type="RefSeq" id="WP_027069173.1">
    <property type="nucleotide sequence ID" value="NZ_AUHT01000005.1"/>
</dbReference>
<gene>
    <name evidence="2" type="ORF">N791_06885</name>
</gene>
<dbReference type="OrthoDB" id="6023337at2"/>
<dbReference type="EMBL" id="AVBH01000177">
    <property type="protein sequence ID" value="KGO97881.1"/>
    <property type="molecule type" value="Genomic_DNA"/>
</dbReference>
<dbReference type="AlphaFoldDB" id="A0A0A0M9T0"/>
<proteinExistence type="predicted"/>
<keyword evidence="3" id="KW-1185">Reference proteome</keyword>
<sequence>MSKRFPLAKLIQLREHRSEKARQKVLQCQRAAREQRDACLRIEGQIMSLGMERTQQRQRLMEPPPPGTAWPLALAQRDSHVELLGTKIERAQQELARAQEVLREAELAVRKAREEFFRTKAREDALVKRRDVWRGEQHAAELRQEENAAAELLQSRTARSTMN</sequence>
<feature type="coiled-coil region" evidence="1">
    <location>
        <begin position="81"/>
        <end position="115"/>
    </location>
</feature>